<dbReference type="AlphaFoldDB" id="A0A2H0RD64"/>
<feature type="transmembrane region" description="Helical" evidence="1">
    <location>
        <begin position="7"/>
        <end position="27"/>
    </location>
</feature>
<keyword evidence="1" id="KW-0812">Transmembrane</keyword>
<dbReference type="EMBL" id="PCYI01000029">
    <property type="protein sequence ID" value="PIR44479.1"/>
    <property type="molecule type" value="Genomic_DNA"/>
</dbReference>
<comment type="caution">
    <text evidence="2">The sequence shown here is derived from an EMBL/GenBank/DDBJ whole genome shotgun (WGS) entry which is preliminary data.</text>
</comment>
<evidence type="ECO:0000313" key="2">
    <source>
        <dbReference type="EMBL" id="PIR44479.1"/>
    </source>
</evidence>
<feature type="transmembrane region" description="Helical" evidence="1">
    <location>
        <begin position="64"/>
        <end position="81"/>
    </location>
</feature>
<gene>
    <name evidence="2" type="ORF">COV10_04465</name>
</gene>
<feature type="transmembrane region" description="Helical" evidence="1">
    <location>
        <begin position="87"/>
        <end position="105"/>
    </location>
</feature>
<proteinExistence type="predicted"/>
<evidence type="ECO:0000313" key="3">
    <source>
        <dbReference type="Proteomes" id="UP000228767"/>
    </source>
</evidence>
<accession>A0A2H0RD64</accession>
<reference evidence="2 3" key="1">
    <citation type="submission" date="2017-09" db="EMBL/GenBank/DDBJ databases">
        <title>Depth-based differentiation of microbial function through sediment-hosted aquifers and enrichment of novel symbionts in the deep terrestrial subsurface.</title>
        <authorList>
            <person name="Probst A.J."/>
            <person name="Ladd B."/>
            <person name="Jarett J.K."/>
            <person name="Geller-Mcgrath D.E."/>
            <person name="Sieber C.M."/>
            <person name="Emerson J.B."/>
            <person name="Anantharaman K."/>
            <person name="Thomas B.C."/>
            <person name="Malmstrom R."/>
            <person name="Stieglmeier M."/>
            <person name="Klingl A."/>
            <person name="Woyke T."/>
            <person name="Ryan C.M."/>
            <person name="Banfield J.F."/>
        </authorList>
    </citation>
    <scope>NUCLEOTIDE SEQUENCE [LARGE SCALE GENOMIC DNA]</scope>
    <source>
        <strain evidence="2">CG10_big_fil_rev_8_21_14_0_10_51_16</strain>
    </source>
</reference>
<feature type="transmembrane region" description="Helical" evidence="1">
    <location>
        <begin position="33"/>
        <end position="52"/>
    </location>
</feature>
<keyword evidence="1" id="KW-1133">Transmembrane helix</keyword>
<organism evidence="2 3">
    <name type="scientific">Candidatus Vogelbacteria bacterium CG10_big_fil_rev_8_21_14_0_10_51_16</name>
    <dbReference type="NCBI Taxonomy" id="1975045"/>
    <lineage>
        <taxon>Bacteria</taxon>
        <taxon>Candidatus Vogeliibacteriota</taxon>
    </lineage>
</organism>
<sequence>MTYKPCVLCIGVALLWLALSLGMVWGYLDANRYLLPTALLMGTSVMGIAGLGEKRLLWAMQNPQWWKLLVLVVGVPSAYFALINLSLTVIVVEVIVLAIIGQVLFSRAPIVITPTADEAKAKDPRYQELMKKLEHCCD</sequence>
<keyword evidence="1" id="KW-0472">Membrane</keyword>
<evidence type="ECO:0000256" key="1">
    <source>
        <dbReference type="SAM" id="Phobius"/>
    </source>
</evidence>
<name>A0A2H0RD64_9BACT</name>
<protein>
    <submittedName>
        <fullName evidence="2">Uncharacterized protein</fullName>
    </submittedName>
</protein>
<dbReference type="Proteomes" id="UP000228767">
    <property type="component" value="Unassembled WGS sequence"/>
</dbReference>